<dbReference type="Pfam" id="PF03466">
    <property type="entry name" value="LysR_substrate"/>
    <property type="match status" value="1"/>
</dbReference>
<dbReference type="InterPro" id="IPR036390">
    <property type="entry name" value="WH_DNA-bd_sf"/>
</dbReference>
<dbReference type="SUPFAM" id="SSF46785">
    <property type="entry name" value="Winged helix' DNA-binding domain"/>
    <property type="match status" value="1"/>
</dbReference>
<evidence type="ECO:0000259" key="5">
    <source>
        <dbReference type="PROSITE" id="PS50931"/>
    </source>
</evidence>
<sequence>MASLDVDAVQVFVTIAEQQSFTRAAEALGTTQAAISVKLKRLEDRLGEKLIERTPRRVRLSARGAAFLCPARDFIAAHDRAVAGLAVEPRRLAIGFLDYAAGTELPALLARLHAHDPSLVIEARIDSSRHLLDAYDRGDLDAVIVRREDDRRDGEVLGVARYGWFAMPDFTWRPDEPLRFAACAATCSERIMATRALDAAGIAWTEAFLGGGTAAVVAAVSAGLAVAPLAHRVVPFGAIEVSARLKLPPLPAAEILLHTRVTDPHSRAALRTLVSAFREHRVRAG</sequence>
<reference evidence="7" key="1">
    <citation type="journal article" date="2021" name="Syst. Appl. Microbiol.">
        <title>Roseomonas hellenica sp. nov., isolated from roots of wild-growing Alkanna tinctoria.</title>
        <authorList>
            <person name="Rat A."/>
            <person name="Naranjo H.D."/>
            <person name="Lebbe L."/>
            <person name="Cnockaert M."/>
            <person name="Krigas N."/>
            <person name="Grigoriadou K."/>
            <person name="Maloupa E."/>
            <person name="Willems A."/>
        </authorList>
    </citation>
    <scope>NUCLEOTIDE SEQUENCE [LARGE SCALE GENOMIC DNA]</scope>
    <source>
        <strain evidence="7">LMG 31523</strain>
    </source>
</reference>
<name>A0ABS5EU41_9PROT</name>
<dbReference type="Pfam" id="PF00126">
    <property type="entry name" value="HTH_1"/>
    <property type="match status" value="1"/>
</dbReference>
<dbReference type="PANTHER" id="PTHR30579:SF7">
    <property type="entry name" value="HTH-TYPE TRANSCRIPTIONAL REGULATOR LRHA-RELATED"/>
    <property type="match status" value="1"/>
</dbReference>
<keyword evidence="4" id="KW-0804">Transcription</keyword>
<organism evidence="6 7">
    <name type="scientific">Plastoroseomonas hellenica</name>
    <dbReference type="NCBI Taxonomy" id="2687306"/>
    <lineage>
        <taxon>Bacteria</taxon>
        <taxon>Pseudomonadati</taxon>
        <taxon>Pseudomonadota</taxon>
        <taxon>Alphaproteobacteria</taxon>
        <taxon>Acetobacterales</taxon>
        <taxon>Acetobacteraceae</taxon>
        <taxon>Plastoroseomonas</taxon>
    </lineage>
</organism>
<dbReference type="PROSITE" id="PS50931">
    <property type="entry name" value="HTH_LYSR"/>
    <property type="match status" value="1"/>
</dbReference>
<keyword evidence="3" id="KW-0238">DNA-binding</keyword>
<accession>A0ABS5EU41</accession>
<dbReference type="SUPFAM" id="SSF53850">
    <property type="entry name" value="Periplasmic binding protein-like II"/>
    <property type="match status" value="1"/>
</dbReference>
<comment type="similarity">
    <text evidence="1">Belongs to the LysR transcriptional regulatory family.</text>
</comment>
<evidence type="ECO:0000256" key="2">
    <source>
        <dbReference type="ARBA" id="ARBA00023015"/>
    </source>
</evidence>
<dbReference type="Proteomes" id="UP001196870">
    <property type="component" value="Unassembled WGS sequence"/>
</dbReference>
<evidence type="ECO:0000313" key="7">
    <source>
        <dbReference type="Proteomes" id="UP001196870"/>
    </source>
</evidence>
<dbReference type="InterPro" id="IPR000847">
    <property type="entry name" value="LysR_HTH_N"/>
</dbReference>
<dbReference type="Gene3D" id="3.40.190.10">
    <property type="entry name" value="Periplasmic binding protein-like II"/>
    <property type="match status" value="2"/>
</dbReference>
<dbReference type="InterPro" id="IPR050176">
    <property type="entry name" value="LTTR"/>
</dbReference>
<dbReference type="Gene3D" id="1.10.10.10">
    <property type="entry name" value="Winged helix-like DNA-binding domain superfamily/Winged helix DNA-binding domain"/>
    <property type="match status" value="1"/>
</dbReference>
<evidence type="ECO:0000313" key="6">
    <source>
        <dbReference type="EMBL" id="MBR0663815.1"/>
    </source>
</evidence>
<evidence type="ECO:0000256" key="3">
    <source>
        <dbReference type="ARBA" id="ARBA00023125"/>
    </source>
</evidence>
<proteinExistence type="inferred from homology"/>
<gene>
    <name evidence="6" type="ORF">GXW71_05530</name>
</gene>
<dbReference type="RefSeq" id="WP_246526309.1">
    <property type="nucleotide sequence ID" value="NZ_JAAGBB010000005.1"/>
</dbReference>
<keyword evidence="7" id="KW-1185">Reference proteome</keyword>
<dbReference type="InterPro" id="IPR036388">
    <property type="entry name" value="WH-like_DNA-bd_sf"/>
</dbReference>
<dbReference type="PRINTS" id="PR00039">
    <property type="entry name" value="HTHLYSR"/>
</dbReference>
<protein>
    <submittedName>
        <fullName evidence="6">LysR family transcriptional regulator</fullName>
    </submittedName>
</protein>
<keyword evidence="2" id="KW-0805">Transcription regulation</keyword>
<dbReference type="InterPro" id="IPR005119">
    <property type="entry name" value="LysR_subst-bd"/>
</dbReference>
<dbReference type="PANTHER" id="PTHR30579">
    <property type="entry name" value="TRANSCRIPTIONAL REGULATOR"/>
    <property type="match status" value="1"/>
</dbReference>
<feature type="domain" description="HTH lysR-type" evidence="5">
    <location>
        <begin position="4"/>
        <end position="61"/>
    </location>
</feature>
<evidence type="ECO:0000256" key="4">
    <source>
        <dbReference type="ARBA" id="ARBA00023163"/>
    </source>
</evidence>
<dbReference type="EMBL" id="JAAGBB010000005">
    <property type="protein sequence ID" value="MBR0663815.1"/>
    <property type="molecule type" value="Genomic_DNA"/>
</dbReference>
<evidence type="ECO:0000256" key="1">
    <source>
        <dbReference type="ARBA" id="ARBA00009437"/>
    </source>
</evidence>
<comment type="caution">
    <text evidence="6">The sequence shown here is derived from an EMBL/GenBank/DDBJ whole genome shotgun (WGS) entry which is preliminary data.</text>
</comment>